<proteinExistence type="predicted"/>
<name>A0ABY7MAT7_9CHLR</name>
<dbReference type="EMBL" id="CP115149">
    <property type="protein sequence ID" value="WBL37195.1"/>
    <property type="molecule type" value="Genomic_DNA"/>
</dbReference>
<evidence type="ECO:0000313" key="1">
    <source>
        <dbReference type="EMBL" id="WBL37195.1"/>
    </source>
</evidence>
<protein>
    <submittedName>
        <fullName evidence="1">Uncharacterized protein</fullName>
    </submittedName>
</protein>
<sequence length="85" mass="9067">MIGQSVTFEVTVQALGNYDYPVSVDMRISPSFGFYGSDSGFLYRSVPETLRVTAFNIQAGHYSVTVSASGSKLSGTIAAGSFTIR</sequence>
<reference evidence="1 2" key="1">
    <citation type="journal article" date="2023" name="ISME J.">
        <title>Thermophilic Dehalococcoidia with unusual traits shed light on an unexpected past.</title>
        <authorList>
            <person name="Palmer M."/>
            <person name="Covington J.K."/>
            <person name="Zhou E.M."/>
            <person name="Thomas S.C."/>
            <person name="Habib N."/>
            <person name="Seymour C.O."/>
            <person name="Lai D."/>
            <person name="Johnston J."/>
            <person name="Hashimi A."/>
            <person name="Jiao J.Y."/>
            <person name="Muok A.R."/>
            <person name="Liu L."/>
            <person name="Xian W.D."/>
            <person name="Zhi X.Y."/>
            <person name="Li M.M."/>
            <person name="Silva L.P."/>
            <person name="Bowen B.P."/>
            <person name="Louie K."/>
            <person name="Briegel A."/>
            <person name="Pett-Ridge J."/>
            <person name="Weber P.K."/>
            <person name="Tocheva E.I."/>
            <person name="Woyke T."/>
            <person name="Northen T.R."/>
            <person name="Mayali X."/>
            <person name="Li W.J."/>
            <person name="Hedlund B.P."/>
        </authorList>
    </citation>
    <scope>NUCLEOTIDE SEQUENCE [LARGE SCALE GENOMIC DNA]</scope>
    <source>
        <strain evidence="1 2">YIM 72310</strain>
    </source>
</reference>
<keyword evidence="2" id="KW-1185">Reference proteome</keyword>
<accession>A0ABY7MAT7</accession>
<gene>
    <name evidence="1" type="ORF">O0235_06410</name>
</gene>
<dbReference type="RefSeq" id="WP_270057708.1">
    <property type="nucleotide sequence ID" value="NZ_CP115149.1"/>
</dbReference>
<organism evidence="1 2">
    <name type="scientific">Tepidiforma flava</name>
    <dbReference type="NCBI Taxonomy" id="3004094"/>
    <lineage>
        <taxon>Bacteria</taxon>
        <taxon>Bacillati</taxon>
        <taxon>Chloroflexota</taxon>
        <taxon>Tepidiformia</taxon>
        <taxon>Tepidiformales</taxon>
        <taxon>Tepidiformaceae</taxon>
        <taxon>Tepidiforma</taxon>
    </lineage>
</organism>
<evidence type="ECO:0000313" key="2">
    <source>
        <dbReference type="Proteomes" id="UP001212803"/>
    </source>
</evidence>
<dbReference type="Proteomes" id="UP001212803">
    <property type="component" value="Chromosome"/>
</dbReference>